<name>A0A0A0NRA4_STRRN</name>
<feature type="domain" description="CobQ/CobB/MinD/ParA nucleotide binding" evidence="8">
    <location>
        <begin position="7"/>
        <end position="210"/>
    </location>
</feature>
<evidence type="ECO:0000256" key="4">
    <source>
        <dbReference type="ARBA" id="ARBA00022840"/>
    </source>
</evidence>
<comment type="miscellaneous">
    <text evidence="7">The a and c carboxylates of hydrogenobyrinate are activated for nucleophilic attack via formation of a phosphorylated intermediate by ATP. CobB catalyzes first the amidation of the c-carboxylate, and then that of the a-carboxylate.</text>
</comment>
<dbReference type="Pfam" id="PF01656">
    <property type="entry name" value="CbiA"/>
    <property type="match status" value="1"/>
</dbReference>
<dbReference type="Gene3D" id="3.40.50.300">
    <property type="entry name" value="P-loop containing nucleotide triphosphate hydrolases"/>
    <property type="match status" value="1"/>
</dbReference>
<evidence type="ECO:0000256" key="1">
    <source>
        <dbReference type="ARBA" id="ARBA00001946"/>
    </source>
</evidence>
<dbReference type="GO" id="GO:0009236">
    <property type="term" value="P:cobalamin biosynthetic process"/>
    <property type="evidence" value="ECO:0007669"/>
    <property type="project" value="UniProtKB-UniRule"/>
</dbReference>
<dbReference type="InterPro" id="IPR027417">
    <property type="entry name" value="P-loop_NTPase"/>
</dbReference>
<accession>A0A0A0NRA4</accession>
<dbReference type="HAMAP" id="MF_00027">
    <property type="entry name" value="CobB_CbiA"/>
    <property type="match status" value="1"/>
</dbReference>
<keyword evidence="7" id="KW-0169">Cobalamin biosynthesis</keyword>
<feature type="active site" description="Nucleophile" evidence="7">
    <location>
        <position position="367"/>
    </location>
</feature>
<evidence type="ECO:0000256" key="2">
    <source>
        <dbReference type="ARBA" id="ARBA00022598"/>
    </source>
</evidence>
<evidence type="ECO:0000256" key="6">
    <source>
        <dbReference type="ARBA" id="ARBA00022962"/>
    </source>
</evidence>
<comment type="cofactor">
    <cofactor evidence="1 7">
        <name>Mg(2+)</name>
        <dbReference type="ChEBI" id="CHEBI:18420"/>
    </cofactor>
</comment>
<dbReference type="Proteomes" id="UP000281594">
    <property type="component" value="Unassembled WGS sequence"/>
</dbReference>
<dbReference type="UniPathway" id="UPA00148">
    <property type="reaction ID" value="UER00220"/>
</dbReference>
<comment type="pathway">
    <text evidence="7">Cofactor biosynthesis; adenosylcobalamin biosynthesis; cob(II)yrinate a,c-diamide from precorrin-2 (aerobic route): step 9/10.</text>
</comment>
<dbReference type="InterPro" id="IPR004484">
    <property type="entry name" value="CbiA/CobB_synth"/>
</dbReference>
<protein>
    <recommendedName>
        <fullName evidence="7">Hydrogenobyrinate a,c-diamide synthase</fullName>
        <ecNumber evidence="7">6.3.5.9</ecNumber>
    </recommendedName>
    <alternativeName>
        <fullName evidence="7">Hydrogenobyrinic acid a,c-diamide synthase</fullName>
    </alternativeName>
</protein>
<keyword evidence="5 7" id="KW-0460">Magnesium</keyword>
<comment type="caution">
    <text evidence="10">The sequence shown here is derived from an EMBL/GenBank/DDBJ whole genome shotgun (WGS) entry which is preliminary data.</text>
</comment>
<evidence type="ECO:0000256" key="7">
    <source>
        <dbReference type="HAMAP-Rule" id="MF_00027"/>
    </source>
</evidence>
<dbReference type="InterPro" id="IPR002586">
    <property type="entry name" value="CobQ/CobB/MinD/ParA_Nub-bd_dom"/>
</dbReference>
<evidence type="ECO:0000256" key="3">
    <source>
        <dbReference type="ARBA" id="ARBA00022741"/>
    </source>
</evidence>
<dbReference type="HOGENOM" id="CLU_022752_1_1_11"/>
<dbReference type="eggNOG" id="COG1797">
    <property type="taxonomic scope" value="Bacteria"/>
</dbReference>
<dbReference type="InterPro" id="IPR029062">
    <property type="entry name" value="Class_I_gatase-like"/>
</dbReference>
<gene>
    <name evidence="7" type="primary">cobB</name>
    <name evidence="10" type="ORF">D3C57_106600</name>
</gene>
<keyword evidence="6 7" id="KW-0315">Glutamine amidotransferase</keyword>
<comment type="function">
    <text evidence="7">Catalyzes the ATP-dependent amidation of the two carboxylate groups at positions a and c of hydrogenobyrinate, using either L-glutamine or ammonia as the nitrogen source.</text>
</comment>
<keyword evidence="3 7" id="KW-0547">Nucleotide-binding</keyword>
<dbReference type="Gene3D" id="3.40.50.880">
    <property type="match status" value="1"/>
</dbReference>
<dbReference type="NCBIfam" id="NF002204">
    <property type="entry name" value="PRK01077.1"/>
    <property type="match status" value="1"/>
</dbReference>
<dbReference type="PROSITE" id="PS51274">
    <property type="entry name" value="GATASE_COBBQ"/>
    <property type="match status" value="1"/>
</dbReference>
<dbReference type="InterPro" id="IPR011698">
    <property type="entry name" value="GATase_3"/>
</dbReference>
<evidence type="ECO:0000256" key="5">
    <source>
        <dbReference type="ARBA" id="ARBA00022842"/>
    </source>
</evidence>
<feature type="site" description="Increases nucleophilicity of active site Cys" evidence="7">
    <location>
        <position position="461"/>
    </location>
</feature>
<dbReference type="GO" id="GO:0042242">
    <property type="term" value="F:cobyrinic acid a,c-diamide synthase activity"/>
    <property type="evidence" value="ECO:0007669"/>
    <property type="project" value="InterPro"/>
</dbReference>
<evidence type="ECO:0000259" key="8">
    <source>
        <dbReference type="Pfam" id="PF01656"/>
    </source>
</evidence>
<evidence type="ECO:0000313" key="10">
    <source>
        <dbReference type="EMBL" id="RLV78023.1"/>
    </source>
</evidence>
<dbReference type="NCBIfam" id="TIGR00379">
    <property type="entry name" value="cobB"/>
    <property type="match status" value="1"/>
</dbReference>
<reference evidence="10 11" key="1">
    <citation type="journal article" date="2018" name="J. Biol. Chem.">
        <title>Discovery of the actinoplanic acid pathway in Streptomyces rapamycinicus reveals a genetically conserved synergism with rapamycin.</title>
        <authorList>
            <person name="Mrak P."/>
            <person name="Krastel P."/>
            <person name="Pivk Lukancic P."/>
            <person name="Tao J."/>
            <person name="Pistorius D."/>
            <person name="Moore C.M."/>
        </authorList>
    </citation>
    <scope>NUCLEOTIDE SEQUENCE [LARGE SCALE GENOMIC DNA]</scope>
    <source>
        <strain evidence="10 11">NRRL 5491</strain>
    </source>
</reference>
<dbReference type="SUPFAM" id="SSF52540">
    <property type="entry name" value="P-loop containing nucleoside triphosphate hydrolases"/>
    <property type="match status" value="1"/>
</dbReference>
<dbReference type="CDD" id="cd05388">
    <property type="entry name" value="CobB_N"/>
    <property type="match status" value="1"/>
</dbReference>
<dbReference type="AlphaFoldDB" id="A0A0A0NRA4"/>
<comment type="catalytic activity">
    <reaction evidence="7">
        <text>hydrogenobyrinate + 2 L-glutamine + 2 ATP + 2 H2O = hydrogenobyrinate a,c-diamide + 2 L-glutamate + 2 ADP + 2 phosphate + 2 H(+)</text>
        <dbReference type="Rhea" id="RHEA:12544"/>
        <dbReference type="ChEBI" id="CHEBI:15377"/>
        <dbReference type="ChEBI" id="CHEBI:15378"/>
        <dbReference type="ChEBI" id="CHEBI:29985"/>
        <dbReference type="ChEBI" id="CHEBI:30616"/>
        <dbReference type="ChEBI" id="CHEBI:43474"/>
        <dbReference type="ChEBI" id="CHEBI:58359"/>
        <dbReference type="ChEBI" id="CHEBI:77873"/>
        <dbReference type="ChEBI" id="CHEBI:77874"/>
        <dbReference type="ChEBI" id="CHEBI:456216"/>
        <dbReference type="EC" id="6.3.5.9"/>
    </reaction>
</comment>
<dbReference type="CDD" id="cd03130">
    <property type="entry name" value="GATase1_CobB"/>
    <property type="match status" value="1"/>
</dbReference>
<keyword evidence="2 7" id="KW-0436">Ligase</keyword>
<comment type="similarity">
    <text evidence="7">Belongs to the CobB/CbiA family.</text>
</comment>
<sequence>MVSVPRLVIAAPASGSGKTTVTAGLMAAFAERGLDVSPHKVGPDYIDPGYHALAISSAASSGASGVGRSRVGNARPGRNLDAYLCGPDRIAPLFLHGAAGCDLALVEGVMGLFDGAAGQGELASTAHVAKLLRAPVVLVVDASSQSRSVAALVHGFASWDPEVRVAGVILNKVASDRHEAMLCEALEGCGVPVFGALRRTRAVRAPSRHLGLVPVAERHAEAVDSAAALAARVREGCDLDGLLALARSAPPLSGRGWDPEEEIHRAMDAVPGAGVRGGRAARPVVAVAGGAAFTFSYAEHAELLTAAGARVVPFDPLRDERLPEGTGGLVIGGGFPEVYAPELSANEPLRTAVAGLAASGAPVAAECAGLLYLAHSLDGEPMCGVLAAKARMSERLTLGYREAVAISDTSLAAAGTRVRGHEFHRTTVVPGAGPEPAWGLVHPERRTEGFAQGDVHASYLHVHWASVPGAAARFVDRCAPPAG</sequence>
<dbReference type="EMBL" id="QYCY01000001">
    <property type="protein sequence ID" value="RLV78023.1"/>
    <property type="molecule type" value="Genomic_DNA"/>
</dbReference>
<dbReference type="STRING" id="1343740.M271_36985"/>
<keyword evidence="4 7" id="KW-0067">ATP-binding</keyword>
<dbReference type="GO" id="GO:0005524">
    <property type="term" value="F:ATP binding"/>
    <property type="evidence" value="ECO:0007669"/>
    <property type="project" value="UniProtKB-UniRule"/>
</dbReference>
<organism evidence="10 11">
    <name type="scientific">Streptomyces rapamycinicus (strain ATCC 29253 / DSM 41530 / NRRL 5491 / AYB-994)</name>
    <name type="common">Streptomyces hygroscopicus (strain ATCC 29253)</name>
    <dbReference type="NCBI Taxonomy" id="1343740"/>
    <lineage>
        <taxon>Bacteria</taxon>
        <taxon>Bacillati</taxon>
        <taxon>Actinomycetota</taxon>
        <taxon>Actinomycetes</taxon>
        <taxon>Kitasatosporales</taxon>
        <taxon>Streptomycetaceae</taxon>
        <taxon>Streptomyces</taxon>
        <taxon>Streptomyces violaceusniger group</taxon>
    </lineage>
</organism>
<dbReference type="SUPFAM" id="SSF52317">
    <property type="entry name" value="Class I glutamine amidotransferase-like"/>
    <property type="match status" value="1"/>
</dbReference>
<evidence type="ECO:0000313" key="11">
    <source>
        <dbReference type="Proteomes" id="UP000281594"/>
    </source>
</evidence>
<dbReference type="PANTHER" id="PTHR43873">
    <property type="entry name" value="COBYRINATE A,C-DIAMIDE SYNTHASE"/>
    <property type="match status" value="1"/>
</dbReference>
<evidence type="ECO:0000259" key="9">
    <source>
        <dbReference type="Pfam" id="PF07685"/>
    </source>
</evidence>
<dbReference type="KEGG" id="src:M271_36985"/>
<dbReference type="Pfam" id="PF07685">
    <property type="entry name" value="GATase_3"/>
    <property type="match status" value="1"/>
</dbReference>
<dbReference type="EC" id="6.3.5.9" evidence="7"/>
<dbReference type="PANTHER" id="PTHR43873:SF1">
    <property type="entry name" value="COBYRINATE A,C-DIAMIDE SYNTHASE"/>
    <property type="match status" value="1"/>
</dbReference>
<proteinExistence type="inferred from homology"/>
<dbReference type="GO" id="GO:0043802">
    <property type="term" value="F:hydrogenobyrinic acid a,c-diamide synthase (glutamine-hydrolysing) activity"/>
    <property type="evidence" value="ECO:0007669"/>
    <property type="project" value="UniProtKB-UniRule"/>
</dbReference>
<comment type="domain">
    <text evidence="7">Comprises of two domains. The C-terminal domain contains the binding site for glutamine and catalyzes the hydrolysis of this substrate to glutamate and ammonia. The N-terminal domain is anticipated to bind ATP and hydrogenobyrinate and catalyzes the ultimate synthesis of the diamide product. The ammonia produced via the glutaminase domain is probably translocated to the adjacent domain via a molecular tunnel, where it reacts with an activated intermediate.</text>
</comment>
<dbReference type="RefSeq" id="WP_020872281.1">
    <property type="nucleotide sequence ID" value="NC_022785.1"/>
</dbReference>
<feature type="domain" description="CobB/CobQ-like glutamine amidotransferase" evidence="9">
    <location>
        <begin position="285"/>
        <end position="466"/>
    </location>
</feature>